<dbReference type="EMBL" id="CP157584">
    <property type="protein sequence ID" value="XBP00025.1"/>
    <property type="molecule type" value="Genomic_DNA"/>
</dbReference>
<dbReference type="AlphaFoldDB" id="A0AAU7LDP8"/>
<dbReference type="KEGG" id="achh:ABFG95_05985"/>
<reference evidence="1" key="1">
    <citation type="submission" date="2024-05" db="EMBL/GenBank/DDBJ databases">
        <title>Transcriptome analysis of the degradation process of organic nitrogen by two heterotrophic nitrifying and aerobic denitrifying bacteria, Achromobacter sp. HNDS-1 and Enterobacter sp. HNDS-6.</title>
        <authorList>
            <person name="Huang Y."/>
        </authorList>
    </citation>
    <scope>NUCLEOTIDE SEQUENCE</scope>
    <source>
        <strain evidence="1">HNDS-1</strain>
    </source>
</reference>
<evidence type="ECO:0008006" key="2">
    <source>
        <dbReference type="Google" id="ProtNLM"/>
    </source>
</evidence>
<gene>
    <name evidence="1" type="ORF">ABFG95_05985</name>
</gene>
<sequence>MDLKKIIDTAVSPALALLPTRMDTPAARVMLLAIGLQESRFTHRQQIGGPARGFWQFEKGTRASRGGVWGVFLHAASKGHLAALCKARSVACDPDAIYSALEYDDVLAAGVARLLLWTDPKALPAIGDADAGWSLYLRTWRPGKPHPKSWPALYAQAMTVVEV</sequence>
<proteinExistence type="predicted"/>
<evidence type="ECO:0000313" key="1">
    <source>
        <dbReference type="EMBL" id="XBP00025.1"/>
    </source>
</evidence>
<organism evidence="1">
    <name type="scientific">Achromobacter sp. HNDS-1</name>
    <dbReference type="NCBI Taxonomy" id="3151598"/>
    <lineage>
        <taxon>Bacteria</taxon>
        <taxon>Pseudomonadati</taxon>
        <taxon>Pseudomonadota</taxon>
        <taxon>Betaproteobacteria</taxon>
        <taxon>Burkholderiales</taxon>
        <taxon>Alcaligenaceae</taxon>
        <taxon>Achromobacter</taxon>
    </lineage>
</organism>
<name>A0AAU7LDP8_9BURK</name>
<dbReference type="RefSeq" id="WP_348995571.1">
    <property type="nucleotide sequence ID" value="NZ_CP157584.1"/>
</dbReference>
<protein>
    <recommendedName>
        <fullName evidence="2">Lysozyme</fullName>
    </recommendedName>
</protein>
<accession>A0AAU7LDP8</accession>